<organism evidence="1 2">
    <name type="scientific">Araneus ventricosus</name>
    <name type="common">Orbweaver spider</name>
    <name type="synonym">Epeira ventricosa</name>
    <dbReference type="NCBI Taxonomy" id="182803"/>
    <lineage>
        <taxon>Eukaryota</taxon>
        <taxon>Metazoa</taxon>
        <taxon>Ecdysozoa</taxon>
        <taxon>Arthropoda</taxon>
        <taxon>Chelicerata</taxon>
        <taxon>Arachnida</taxon>
        <taxon>Araneae</taxon>
        <taxon>Araneomorphae</taxon>
        <taxon>Entelegynae</taxon>
        <taxon>Araneoidea</taxon>
        <taxon>Araneidae</taxon>
        <taxon>Araneus</taxon>
    </lineage>
</organism>
<proteinExistence type="predicted"/>
<protein>
    <submittedName>
        <fullName evidence="1">Uncharacterized protein</fullName>
    </submittedName>
</protein>
<keyword evidence="2" id="KW-1185">Reference proteome</keyword>
<reference evidence="1 2" key="1">
    <citation type="journal article" date="2019" name="Sci. Rep.">
        <title>Orb-weaving spider Araneus ventricosus genome elucidates the spidroin gene catalogue.</title>
        <authorList>
            <person name="Kono N."/>
            <person name="Nakamura H."/>
            <person name="Ohtoshi R."/>
            <person name="Moran D.A.P."/>
            <person name="Shinohara A."/>
            <person name="Yoshida Y."/>
            <person name="Fujiwara M."/>
            <person name="Mori M."/>
            <person name="Tomita M."/>
            <person name="Arakawa K."/>
        </authorList>
    </citation>
    <scope>NUCLEOTIDE SEQUENCE [LARGE SCALE GENOMIC DNA]</scope>
</reference>
<dbReference type="AlphaFoldDB" id="A0A4Y2V0F4"/>
<sequence length="88" mass="9699">MGCNHVDCKINFFASHLGNLSEDLGSVRTENGNCSNGYLNMASSFPEEMESKILPTMLNTENDISTSQAKYDRTKSQESGGCHFNMLV</sequence>
<comment type="caution">
    <text evidence="1">The sequence shown here is derived from an EMBL/GenBank/DDBJ whole genome shotgun (WGS) entry which is preliminary data.</text>
</comment>
<dbReference type="Proteomes" id="UP000499080">
    <property type="component" value="Unassembled WGS sequence"/>
</dbReference>
<dbReference type="EMBL" id="BGPR01041140">
    <property type="protein sequence ID" value="GBO17380.1"/>
    <property type="molecule type" value="Genomic_DNA"/>
</dbReference>
<accession>A0A4Y2V0F4</accession>
<evidence type="ECO:0000313" key="1">
    <source>
        <dbReference type="EMBL" id="GBO17380.1"/>
    </source>
</evidence>
<gene>
    <name evidence="1" type="ORF">AVEN_108869_1</name>
</gene>
<evidence type="ECO:0000313" key="2">
    <source>
        <dbReference type="Proteomes" id="UP000499080"/>
    </source>
</evidence>
<name>A0A4Y2V0F4_ARAVE</name>